<accession>A0A6P2BR73</accession>
<dbReference type="EMBL" id="RPFW01000007">
    <property type="protein sequence ID" value="TVZ01368.1"/>
    <property type="molecule type" value="Genomic_DNA"/>
</dbReference>
<evidence type="ECO:0000256" key="1">
    <source>
        <dbReference type="SAM" id="Phobius"/>
    </source>
</evidence>
<evidence type="ECO:0008006" key="4">
    <source>
        <dbReference type="Google" id="ProtNLM"/>
    </source>
</evidence>
<dbReference type="InterPro" id="IPR015943">
    <property type="entry name" value="WD40/YVTN_repeat-like_dom_sf"/>
</dbReference>
<dbReference type="RefSeq" id="WP_145859864.1">
    <property type="nucleotide sequence ID" value="NZ_RPFW01000007.1"/>
</dbReference>
<proteinExistence type="predicted"/>
<dbReference type="Proteomes" id="UP000460272">
    <property type="component" value="Unassembled WGS sequence"/>
</dbReference>
<sequence length="463" mass="47981">MLNENSAPNGSLSWDDARLSDETAAAMRDLAGTVTDAPPLRLTAEAAATSRARAARRARGSRRWSWGAPVLAAVTVVAVAVALAIVRDTPNGRVPSPSSSATSATPVKPTLVGGVPEYYVAWMQADRPYLDVRNTRNGGSEGIIPSPAGIYLSGVYGAAADDRTFIVTGTRVPTPGTTVWYLLRLRQGSSPMTMVTLPIPVPQDPAGVALSPDGTQVAVAVNGSPATLRVYSVATGALLHTWSAPSGKFAAVNVSADSWQYTQLTLRWTTDGRQIAFAWNAKAIRVLDATAPDGSLLSAGTVLAAIGITYTTGTNFTCKAWQGWEPITIAKGYAAGQGVICGGTTLDTMPHSVNGTASPTASSSPACTVRNQTAVSFMEATRNSASSYLGSTAGEVDCPGKAQAGDGAYIGWSNADGSVLIGSLVWDGHVRFGIFRGQQFTPLPALPLSFPPPVGVLSGTDAW</sequence>
<feature type="transmembrane region" description="Helical" evidence="1">
    <location>
        <begin position="66"/>
        <end position="86"/>
    </location>
</feature>
<dbReference type="Gene3D" id="2.130.10.10">
    <property type="entry name" value="YVTN repeat-like/Quinoprotein amine dehydrogenase"/>
    <property type="match status" value="1"/>
</dbReference>
<dbReference type="AlphaFoldDB" id="A0A6P2BR73"/>
<gene>
    <name evidence="2" type="ORF">EAS64_34445</name>
</gene>
<name>A0A6P2BR73_9ACTN</name>
<keyword evidence="3" id="KW-1185">Reference proteome</keyword>
<keyword evidence="1" id="KW-0472">Membrane</keyword>
<comment type="caution">
    <text evidence="2">The sequence shown here is derived from an EMBL/GenBank/DDBJ whole genome shotgun (WGS) entry which is preliminary data.</text>
</comment>
<dbReference type="SUPFAM" id="SSF82171">
    <property type="entry name" value="DPP6 N-terminal domain-like"/>
    <property type="match status" value="1"/>
</dbReference>
<keyword evidence="1" id="KW-0812">Transmembrane</keyword>
<keyword evidence="1" id="KW-1133">Transmembrane helix</keyword>
<protein>
    <recommendedName>
        <fullName evidence="4">WD40 repeat domain-containing protein</fullName>
    </recommendedName>
</protein>
<reference evidence="2 3" key="1">
    <citation type="submission" date="2018-11" db="EMBL/GenBank/DDBJ databases">
        <title>Trebonia kvetii gen.nov., sp.nov., a novel acidophilic actinobacterium, and proposal of the new actinobacterial family Treboniaceae fam. nov.</title>
        <authorList>
            <person name="Rapoport D."/>
            <person name="Sagova-Mareckova M."/>
            <person name="Sedlacek I."/>
            <person name="Provaznik J."/>
            <person name="Kralova S."/>
            <person name="Pavlinic D."/>
            <person name="Benes V."/>
            <person name="Kopecky J."/>
        </authorList>
    </citation>
    <scope>NUCLEOTIDE SEQUENCE [LARGE SCALE GENOMIC DNA]</scope>
    <source>
        <strain evidence="2 3">15Tr583</strain>
    </source>
</reference>
<evidence type="ECO:0000313" key="3">
    <source>
        <dbReference type="Proteomes" id="UP000460272"/>
    </source>
</evidence>
<evidence type="ECO:0000313" key="2">
    <source>
        <dbReference type="EMBL" id="TVZ01368.1"/>
    </source>
</evidence>
<organism evidence="2 3">
    <name type="scientific">Trebonia kvetii</name>
    <dbReference type="NCBI Taxonomy" id="2480626"/>
    <lineage>
        <taxon>Bacteria</taxon>
        <taxon>Bacillati</taxon>
        <taxon>Actinomycetota</taxon>
        <taxon>Actinomycetes</taxon>
        <taxon>Streptosporangiales</taxon>
        <taxon>Treboniaceae</taxon>
        <taxon>Trebonia</taxon>
    </lineage>
</organism>